<keyword evidence="2" id="KW-0812">Transmembrane</keyword>
<protein>
    <submittedName>
        <fullName evidence="3">Uncharacterized protein</fullName>
    </submittedName>
</protein>
<reference evidence="3 4" key="1">
    <citation type="submission" date="2015-03" db="EMBL/GenBank/DDBJ databases">
        <title>Comparative genomics of Pseudomonas insights into diversity of traits involved in vanlence and defense.</title>
        <authorList>
            <person name="Qin Y."/>
        </authorList>
    </citation>
    <scope>NUCLEOTIDE SEQUENCE [LARGE SCALE GENOMIC DNA]</scope>
    <source>
        <strain evidence="3 4">H24</strain>
    </source>
</reference>
<sequence>MTRNKPSMIRLGVGAAIVLAVAYVLFPAFQVWIVANALFLLLLLCPLSAVRCPLSAVRCPLSMMFCMRGMHKDAPTTDDTLKVKPIKRDPNDRS</sequence>
<keyword evidence="2" id="KW-0472">Membrane</keyword>
<dbReference type="RefSeq" id="WP_046056870.1">
    <property type="nucleotide sequence ID" value="NZ_LACH01000078.1"/>
</dbReference>
<dbReference type="OrthoDB" id="7002815at2"/>
<dbReference type="AlphaFoldDB" id="A0A0F4UYN0"/>
<feature type="transmembrane region" description="Helical" evidence="2">
    <location>
        <begin position="7"/>
        <end position="26"/>
    </location>
</feature>
<organism evidence="3 4">
    <name type="scientific">Pseudomonas fluorescens</name>
    <dbReference type="NCBI Taxonomy" id="294"/>
    <lineage>
        <taxon>Bacteria</taxon>
        <taxon>Pseudomonadati</taxon>
        <taxon>Pseudomonadota</taxon>
        <taxon>Gammaproteobacteria</taxon>
        <taxon>Pseudomonadales</taxon>
        <taxon>Pseudomonadaceae</taxon>
        <taxon>Pseudomonas</taxon>
    </lineage>
</organism>
<evidence type="ECO:0000313" key="3">
    <source>
        <dbReference type="EMBL" id="KJZ60827.1"/>
    </source>
</evidence>
<accession>A0A0F4UYN0</accession>
<evidence type="ECO:0000256" key="1">
    <source>
        <dbReference type="SAM" id="MobiDB-lite"/>
    </source>
</evidence>
<dbReference type="EMBL" id="LACH01000078">
    <property type="protein sequence ID" value="KJZ60827.1"/>
    <property type="molecule type" value="Genomic_DNA"/>
</dbReference>
<comment type="caution">
    <text evidence="3">The sequence shown here is derived from an EMBL/GenBank/DDBJ whole genome shotgun (WGS) entry which is preliminary data.</text>
</comment>
<feature type="region of interest" description="Disordered" evidence="1">
    <location>
        <begin position="71"/>
        <end position="94"/>
    </location>
</feature>
<feature type="transmembrane region" description="Helical" evidence="2">
    <location>
        <begin position="32"/>
        <end position="54"/>
    </location>
</feature>
<dbReference type="PATRIC" id="fig|294.133.peg.5895"/>
<evidence type="ECO:0000313" key="4">
    <source>
        <dbReference type="Proteomes" id="UP000033400"/>
    </source>
</evidence>
<keyword evidence="2" id="KW-1133">Transmembrane helix</keyword>
<gene>
    <name evidence="3" type="ORF">VD17_29230</name>
</gene>
<evidence type="ECO:0000256" key="2">
    <source>
        <dbReference type="SAM" id="Phobius"/>
    </source>
</evidence>
<name>A0A0F4UYN0_PSEFL</name>
<proteinExistence type="predicted"/>
<dbReference type="Proteomes" id="UP000033400">
    <property type="component" value="Unassembled WGS sequence"/>
</dbReference>